<evidence type="ECO:0000256" key="1">
    <source>
        <dbReference type="SAM" id="MobiDB-lite"/>
    </source>
</evidence>
<gene>
    <name evidence="2" type="ORF">Vretimale_13109</name>
</gene>
<protein>
    <submittedName>
        <fullName evidence="2">Uncharacterized protein</fullName>
    </submittedName>
</protein>
<dbReference type="AlphaFoldDB" id="A0A8J4LTQ4"/>
<evidence type="ECO:0000313" key="2">
    <source>
        <dbReference type="EMBL" id="GIM09223.1"/>
    </source>
</evidence>
<feature type="region of interest" description="Disordered" evidence="1">
    <location>
        <begin position="1"/>
        <end position="112"/>
    </location>
</feature>
<dbReference type="Proteomes" id="UP000722791">
    <property type="component" value="Unassembled WGS sequence"/>
</dbReference>
<comment type="caution">
    <text evidence="2">The sequence shown here is derived from an EMBL/GenBank/DDBJ whole genome shotgun (WGS) entry which is preliminary data.</text>
</comment>
<sequence>MFPQLFSPFGGSFPNRQTPGPLPEWPRPPLPSSARCGSGRARHVPAAVPPALPTPAAGRRGESTEHKLNHAGQPFAADSVSAKAVEGSSLPLRSRNRRRQGPDLHQDQGQGHVDNAPLVALSFLAGRGLAGWVL</sequence>
<reference evidence="2" key="1">
    <citation type="journal article" date="2021" name="Proc. Natl. Acad. Sci. U.S.A.">
        <title>Three genomes in the algal genus Volvox reveal the fate of a haploid sex-determining region after a transition to homothallism.</title>
        <authorList>
            <person name="Yamamoto K."/>
            <person name="Hamaji T."/>
            <person name="Kawai-Toyooka H."/>
            <person name="Matsuzaki R."/>
            <person name="Takahashi F."/>
            <person name="Nishimura Y."/>
            <person name="Kawachi M."/>
            <person name="Noguchi H."/>
            <person name="Minakuchi Y."/>
            <person name="Umen J.G."/>
            <person name="Toyoda A."/>
            <person name="Nozaki H."/>
        </authorList>
    </citation>
    <scope>NUCLEOTIDE SEQUENCE</scope>
    <source>
        <strain evidence="2">NIES-3785</strain>
    </source>
</reference>
<dbReference type="EMBL" id="BNCQ01000030">
    <property type="protein sequence ID" value="GIM09223.1"/>
    <property type="molecule type" value="Genomic_DNA"/>
</dbReference>
<accession>A0A8J4LTQ4</accession>
<feature type="compositionally biased region" description="Basic and acidic residues" evidence="1">
    <location>
        <begin position="59"/>
        <end position="68"/>
    </location>
</feature>
<organism evidence="2 3">
    <name type="scientific">Volvox reticuliferus</name>
    <dbReference type="NCBI Taxonomy" id="1737510"/>
    <lineage>
        <taxon>Eukaryota</taxon>
        <taxon>Viridiplantae</taxon>
        <taxon>Chlorophyta</taxon>
        <taxon>core chlorophytes</taxon>
        <taxon>Chlorophyceae</taxon>
        <taxon>CS clade</taxon>
        <taxon>Chlamydomonadales</taxon>
        <taxon>Volvocaceae</taxon>
        <taxon>Volvox</taxon>
    </lineage>
</organism>
<name>A0A8J4LTQ4_9CHLO</name>
<feature type="compositionally biased region" description="Pro residues" evidence="1">
    <location>
        <begin position="20"/>
        <end position="31"/>
    </location>
</feature>
<proteinExistence type="predicted"/>
<evidence type="ECO:0000313" key="3">
    <source>
        <dbReference type="Proteomes" id="UP000722791"/>
    </source>
</evidence>